<dbReference type="InterPro" id="IPR020546">
    <property type="entry name" value="ATP_synth_F1_dsu/esu_N"/>
</dbReference>
<dbReference type="InterPro" id="IPR036771">
    <property type="entry name" value="ATPsynth_dsu/esu_N"/>
</dbReference>
<sequence length="114" mass="11118">MAPAVLTVEIVSRNAGTAWEGEASQASVPLEDGEMGILPGHQPVLALLGTGIVRLTTVEGTPVEVPVARGFCSVDHNTITVAADLAGAEVAAAGAPGAEAVSAGGLSGTTTSAE</sequence>
<evidence type="ECO:0000256" key="5">
    <source>
        <dbReference type="ARBA" id="ARBA00023136"/>
    </source>
</evidence>
<evidence type="ECO:0000256" key="6">
    <source>
        <dbReference type="ARBA" id="ARBA00023196"/>
    </source>
</evidence>
<keyword evidence="9" id="KW-1185">Reference proteome</keyword>
<reference evidence="8" key="1">
    <citation type="journal article" date="2014" name="Int. J. Syst. Evol. Microbiol.">
        <title>Complete genome sequence of Corynebacterium casei LMG S-19264T (=DSM 44701T), isolated from a smear-ripened cheese.</title>
        <authorList>
            <consortium name="US DOE Joint Genome Institute (JGI-PGF)"/>
            <person name="Walter F."/>
            <person name="Albersmeier A."/>
            <person name="Kalinowski J."/>
            <person name="Ruckert C."/>
        </authorList>
    </citation>
    <scope>NUCLEOTIDE SEQUENCE</scope>
    <source>
        <strain evidence="8">CGMCC 4.7372</strain>
    </source>
</reference>
<evidence type="ECO:0000256" key="2">
    <source>
        <dbReference type="ARBA" id="ARBA00005712"/>
    </source>
</evidence>
<keyword evidence="3" id="KW-0813">Transport</keyword>
<dbReference type="EMBL" id="BMNJ01000002">
    <property type="protein sequence ID" value="GGO96707.1"/>
    <property type="molecule type" value="Genomic_DNA"/>
</dbReference>
<comment type="similarity">
    <text evidence="2">Belongs to the ATPase epsilon chain family.</text>
</comment>
<reference evidence="8" key="2">
    <citation type="submission" date="2020-09" db="EMBL/GenBank/DDBJ databases">
        <authorList>
            <person name="Sun Q."/>
            <person name="Zhou Y."/>
        </authorList>
    </citation>
    <scope>NUCLEOTIDE SEQUENCE</scope>
    <source>
        <strain evidence="8">CGMCC 4.7372</strain>
    </source>
</reference>
<evidence type="ECO:0000256" key="1">
    <source>
        <dbReference type="ARBA" id="ARBA00004202"/>
    </source>
</evidence>
<dbReference type="Proteomes" id="UP000614239">
    <property type="component" value="Unassembled WGS sequence"/>
</dbReference>
<dbReference type="CDD" id="cd12152">
    <property type="entry name" value="F1-ATPase_delta"/>
    <property type="match status" value="1"/>
</dbReference>
<dbReference type="Pfam" id="PF02823">
    <property type="entry name" value="ATP-synt_DE_N"/>
    <property type="match status" value="1"/>
</dbReference>
<keyword evidence="6" id="KW-0066">ATP synthesis</keyword>
<dbReference type="SUPFAM" id="SSF51344">
    <property type="entry name" value="Epsilon subunit of F1F0-ATP synthase N-terminal domain"/>
    <property type="match status" value="1"/>
</dbReference>
<evidence type="ECO:0000313" key="8">
    <source>
        <dbReference type="EMBL" id="GGO96707.1"/>
    </source>
</evidence>
<dbReference type="Gene3D" id="2.60.15.10">
    <property type="entry name" value="F0F1 ATP synthase delta/epsilon subunit, N-terminal"/>
    <property type="match status" value="1"/>
</dbReference>
<organism evidence="8 9">
    <name type="scientific">Actinomyces gaoshouyii</name>
    <dbReference type="NCBI Taxonomy" id="1960083"/>
    <lineage>
        <taxon>Bacteria</taxon>
        <taxon>Bacillati</taxon>
        <taxon>Actinomycetota</taxon>
        <taxon>Actinomycetes</taxon>
        <taxon>Actinomycetales</taxon>
        <taxon>Actinomycetaceae</taxon>
        <taxon>Actinomyces</taxon>
    </lineage>
</organism>
<evidence type="ECO:0000256" key="4">
    <source>
        <dbReference type="ARBA" id="ARBA00023065"/>
    </source>
</evidence>
<gene>
    <name evidence="8" type="ORF">GCM10011612_07560</name>
</gene>
<dbReference type="GO" id="GO:0046933">
    <property type="term" value="F:proton-transporting ATP synthase activity, rotational mechanism"/>
    <property type="evidence" value="ECO:0007669"/>
    <property type="project" value="InterPro"/>
</dbReference>
<dbReference type="RefSeq" id="WP_080462063.1">
    <property type="nucleotide sequence ID" value="NZ_BMNJ01000002.1"/>
</dbReference>
<dbReference type="InterPro" id="IPR001469">
    <property type="entry name" value="ATP_synth_F1_dsu/esu"/>
</dbReference>
<dbReference type="GO" id="GO:0005886">
    <property type="term" value="C:plasma membrane"/>
    <property type="evidence" value="ECO:0007669"/>
    <property type="project" value="UniProtKB-SubCell"/>
</dbReference>
<protein>
    <recommendedName>
        <fullName evidence="7">ATP synthase F1 complex delta/epsilon subunit N-terminal domain-containing protein</fullName>
    </recommendedName>
</protein>
<dbReference type="GO" id="GO:0045259">
    <property type="term" value="C:proton-transporting ATP synthase complex"/>
    <property type="evidence" value="ECO:0007669"/>
    <property type="project" value="UniProtKB-KW"/>
</dbReference>
<evidence type="ECO:0000313" key="9">
    <source>
        <dbReference type="Proteomes" id="UP000614239"/>
    </source>
</evidence>
<keyword evidence="5" id="KW-0472">Membrane</keyword>
<keyword evidence="6" id="KW-0139">CF(1)</keyword>
<evidence type="ECO:0000256" key="3">
    <source>
        <dbReference type="ARBA" id="ARBA00022448"/>
    </source>
</evidence>
<dbReference type="KEGG" id="actp:B6G06_06685"/>
<keyword evidence="4" id="KW-0406">Ion transport</keyword>
<dbReference type="OrthoDB" id="9791445at2"/>
<comment type="caution">
    <text evidence="8">The sequence shown here is derived from an EMBL/GenBank/DDBJ whole genome shotgun (WGS) entry which is preliminary data.</text>
</comment>
<accession>A0A8H9HAL3</accession>
<name>A0A8H9HAL3_9ACTO</name>
<comment type="subcellular location">
    <subcellularLocation>
        <location evidence="1">Cell membrane</location>
        <topology evidence="1">Peripheral membrane protein</topology>
    </subcellularLocation>
</comment>
<proteinExistence type="inferred from homology"/>
<dbReference type="AlphaFoldDB" id="A0A8H9HAL3"/>
<evidence type="ECO:0000259" key="7">
    <source>
        <dbReference type="Pfam" id="PF02823"/>
    </source>
</evidence>
<feature type="domain" description="ATP synthase F1 complex delta/epsilon subunit N-terminal" evidence="7">
    <location>
        <begin position="6"/>
        <end position="85"/>
    </location>
</feature>